<evidence type="ECO:0000256" key="1">
    <source>
        <dbReference type="ARBA" id="ARBA00023242"/>
    </source>
</evidence>
<organism evidence="4 5">
    <name type="scientific">Cercophora scortea</name>
    <dbReference type="NCBI Taxonomy" id="314031"/>
    <lineage>
        <taxon>Eukaryota</taxon>
        <taxon>Fungi</taxon>
        <taxon>Dikarya</taxon>
        <taxon>Ascomycota</taxon>
        <taxon>Pezizomycotina</taxon>
        <taxon>Sordariomycetes</taxon>
        <taxon>Sordariomycetidae</taxon>
        <taxon>Sordariales</taxon>
        <taxon>Lasiosphaeriaceae</taxon>
        <taxon>Cercophora</taxon>
    </lineage>
</organism>
<feature type="compositionally biased region" description="Basic and acidic residues" evidence="2">
    <location>
        <begin position="581"/>
        <end position="590"/>
    </location>
</feature>
<feature type="region of interest" description="Disordered" evidence="2">
    <location>
        <begin position="461"/>
        <end position="913"/>
    </location>
</feature>
<feature type="region of interest" description="Disordered" evidence="2">
    <location>
        <begin position="938"/>
        <end position="1197"/>
    </location>
</feature>
<dbReference type="GO" id="GO:0000981">
    <property type="term" value="F:DNA-binding transcription factor activity, RNA polymerase II-specific"/>
    <property type="evidence" value="ECO:0007669"/>
    <property type="project" value="InterPro"/>
</dbReference>
<feature type="compositionally biased region" description="Polar residues" evidence="2">
    <location>
        <begin position="1048"/>
        <end position="1058"/>
    </location>
</feature>
<feature type="compositionally biased region" description="Pro residues" evidence="2">
    <location>
        <begin position="775"/>
        <end position="797"/>
    </location>
</feature>
<feature type="compositionally biased region" description="Polar residues" evidence="2">
    <location>
        <begin position="738"/>
        <end position="756"/>
    </location>
</feature>
<feature type="compositionally biased region" description="Polar residues" evidence="2">
    <location>
        <begin position="633"/>
        <end position="656"/>
    </location>
</feature>
<feature type="compositionally biased region" description="Polar residues" evidence="2">
    <location>
        <begin position="372"/>
        <end position="386"/>
    </location>
</feature>
<reference evidence="4" key="2">
    <citation type="submission" date="2023-06" db="EMBL/GenBank/DDBJ databases">
        <authorList>
            <consortium name="Lawrence Berkeley National Laboratory"/>
            <person name="Haridas S."/>
            <person name="Hensen N."/>
            <person name="Bonometti L."/>
            <person name="Westerberg I."/>
            <person name="Brannstrom I.O."/>
            <person name="Guillou S."/>
            <person name="Cros-Aarteil S."/>
            <person name="Calhoun S."/>
            <person name="Kuo A."/>
            <person name="Mondo S."/>
            <person name="Pangilinan J."/>
            <person name="Riley R."/>
            <person name="Labutti K."/>
            <person name="Andreopoulos B."/>
            <person name="Lipzen A."/>
            <person name="Chen C."/>
            <person name="Yanf M."/>
            <person name="Daum C."/>
            <person name="Ng V."/>
            <person name="Clum A."/>
            <person name="Steindorff A."/>
            <person name="Ohm R."/>
            <person name="Martin F."/>
            <person name="Silar P."/>
            <person name="Natvig D."/>
            <person name="Lalanne C."/>
            <person name="Gautier V."/>
            <person name="Ament-Velasquez S.L."/>
            <person name="Kruys A."/>
            <person name="Hutchinson M.I."/>
            <person name="Powell A.J."/>
            <person name="Barry K."/>
            <person name="Miller A.N."/>
            <person name="Grigoriev I.V."/>
            <person name="Debuchy R."/>
            <person name="Gladieux P."/>
            <person name="Thoren M.H."/>
            <person name="Johannesson H."/>
        </authorList>
    </citation>
    <scope>NUCLEOTIDE SEQUENCE</scope>
    <source>
        <strain evidence="4">SMH4131-1</strain>
    </source>
</reference>
<evidence type="ECO:0000259" key="3">
    <source>
        <dbReference type="PROSITE" id="PS50048"/>
    </source>
</evidence>
<feature type="compositionally biased region" description="Polar residues" evidence="2">
    <location>
        <begin position="465"/>
        <end position="478"/>
    </location>
</feature>
<feature type="compositionally biased region" description="Polar residues" evidence="2">
    <location>
        <begin position="1170"/>
        <end position="1179"/>
    </location>
</feature>
<reference evidence="4" key="1">
    <citation type="journal article" date="2023" name="Mol. Phylogenet. Evol.">
        <title>Genome-scale phylogeny and comparative genomics of the fungal order Sordariales.</title>
        <authorList>
            <person name="Hensen N."/>
            <person name="Bonometti L."/>
            <person name="Westerberg I."/>
            <person name="Brannstrom I.O."/>
            <person name="Guillou S."/>
            <person name="Cros-Aarteil S."/>
            <person name="Calhoun S."/>
            <person name="Haridas S."/>
            <person name="Kuo A."/>
            <person name="Mondo S."/>
            <person name="Pangilinan J."/>
            <person name="Riley R."/>
            <person name="LaButti K."/>
            <person name="Andreopoulos B."/>
            <person name="Lipzen A."/>
            <person name="Chen C."/>
            <person name="Yan M."/>
            <person name="Daum C."/>
            <person name="Ng V."/>
            <person name="Clum A."/>
            <person name="Steindorff A."/>
            <person name="Ohm R.A."/>
            <person name="Martin F."/>
            <person name="Silar P."/>
            <person name="Natvig D.O."/>
            <person name="Lalanne C."/>
            <person name="Gautier V."/>
            <person name="Ament-Velasquez S.L."/>
            <person name="Kruys A."/>
            <person name="Hutchinson M.I."/>
            <person name="Powell A.J."/>
            <person name="Barry K."/>
            <person name="Miller A.N."/>
            <person name="Grigoriev I.V."/>
            <person name="Debuchy R."/>
            <person name="Gladieux P."/>
            <person name="Hiltunen Thoren M."/>
            <person name="Johannesson H."/>
        </authorList>
    </citation>
    <scope>NUCLEOTIDE SEQUENCE</scope>
    <source>
        <strain evidence="4">SMH4131-1</strain>
    </source>
</reference>
<dbReference type="SMART" id="SM00066">
    <property type="entry name" value="GAL4"/>
    <property type="match status" value="1"/>
</dbReference>
<dbReference type="InterPro" id="IPR036864">
    <property type="entry name" value="Zn2-C6_fun-type_DNA-bd_sf"/>
</dbReference>
<feature type="region of interest" description="Disordered" evidence="2">
    <location>
        <begin position="237"/>
        <end position="404"/>
    </location>
</feature>
<dbReference type="EMBL" id="JAUEPO010000004">
    <property type="protein sequence ID" value="KAK3323455.1"/>
    <property type="molecule type" value="Genomic_DNA"/>
</dbReference>
<evidence type="ECO:0000313" key="5">
    <source>
        <dbReference type="Proteomes" id="UP001286456"/>
    </source>
</evidence>
<protein>
    <recommendedName>
        <fullName evidence="3">Zn(2)-C6 fungal-type domain-containing protein</fullName>
    </recommendedName>
</protein>
<feature type="compositionally biased region" description="Polar residues" evidence="2">
    <location>
        <begin position="938"/>
        <end position="948"/>
    </location>
</feature>
<dbReference type="PROSITE" id="PS00463">
    <property type="entry name" value="ZN2_CY6_FUNGAL_1"/>
    <property type="match status" value="1"/>
</dbReference>
<feature type="compositionally biased region" description="Acidic residues" evidence="2">
    <location>
        <begin position="594"/>
        <end position="603"/>
    </location>
</feature>
<keyword evidence="5" id="KW-1185">Reference proteome</keyword>
<feature type="compositionally biased region" description="Low complexity" evidence="2">
    <location>
        <begin position="1125"/>
        <end position="1164"/>
    </location>
</feature>
<feature type="compositionally biased region" description="Low complexity" evidence="2">
    <location>
        <begin position="798"/>
        <end position="812"/>
    </location>
</feature>
<dbReference type="GO" id="GO:0008270">
    <property type="term" value="F:zinc ion binding"/>
    <property type="evidence" value="ECO:0007669"/>
    <property type="project" value="InterPro"/>
</dbReference>
<dbReference type="AlphaFoldDB" id="A0AAE0IE71"/>
<feature type="compositionally biased region" description="Low complexity" evidence="2">
    <location>
        <begin position="963"/>
        <end position="994"/>
    </location>
</feature>
<feature type="compositionally biased region" description="Polar residues" evidence="2">
    <location>
        <begin position="1075"/>
        <end position="1085"/>
    </location>
</feature>
<accession>A0AAE0IE71</accession>
<sequence>MEALLGGLGLGIGASNSGFNGNSCGFVADLQDRLRSLFVTHVAESRADHISATFELRSTTVFFVPSVEPENDAGENGATADSLLGGARASVAPNTPGLGSQSTRQITAIDTLINQPSDNHALQMSVAKHITASLAEVDSSSWTVRQVSRGEQGWTFTYICKDSWQAWSRQTSKNPAKSVIGEWSNKDGPDSINMSRPAFDCRGSLTIAFVKSSRSIQVKYDHTPIHKTVAQLAEIVIPPPPAPVPRTPAAPRRAPKPPKEPKQPKPPKEPKAPKEPRTRIPKTPGTARRRKRQTEEGAPDGEGSKPKKRRKKEPDAAGQGANVHPPEMPGALPVGQASQRPLYNSNGQESEDPDGGQQNSYSSYPEGLVGSSAANGATSRSDSGAVSVNGGVHSHSILNLPEGEAARRREVAIKLLSDQDVDPSTLSPEQFSIFANQSPDLQKESLAMLVRYGAERLRIVHPTKDATSSGQSTPSQAGDQAMASPVSAKGASPSPASASKPKRSRKKKSDVPSAAPEESIEAVAPPATAGNREQKPTRGSCESCRDSKTKCDKRKPSCSQCLGSGASCYYPLAKPRPSRVSKAELEHETPEPVAVEEEEEPDDLGSPGFGNEPETLPPPPAPVSPPIQEHHSFSQPSNLYEQSASLNFPHTGNNTALEPPQASISPAAMEYMPTSNTSMRDYTYSHPPPPPPPPPPQPPPQPQPQPSPVAVPEQHHTPPVQQNPQTNFGAPRTRSRRSLPSAQPAHNNTSNESSTGAQDSWQQQQQHQQQQTAPQPMPQPMAQPIPPPAPAPAPVSKPSPRSSRAKRPAQASVPLAYDDLRQTPSWPAPALSTPQPATQSAAQASNQPAQTSPYLANARTTRTSSRQSNRAQTRTPVQNVSTTTLSQPPAQHTLAENTGYPSNAGVTDSNSASSYNTYTQYPAARAETSSTNRVAYDQYTNNNQPSAVSSSYSSYDNYNARPNNTSSSTTLSNPVSQTAAAPYSTSTTAAPSASQWGATSSGSSRNTQSYNTNQSASTTRPYNVAASNTQQSQTLQGFNVRPPPPPTVQTRSSTSAYNHQQHQQQQPAPPAQPQSQVHTRSQSQQQRHDYNSYSNQPQQQQPQHNNNSSSSNHSNNQNWFGFSGASNSTPSSYSSTSASANTAYPNSGSHAHGSAAASYSQAQTSHHRSMNLSGHTYSSIDGGDQALYDLLRTNPAG</sequence>
<dbReference type="SUPFAM" id="SSF57701">
    <property type="entry name" value="Zn2/Cys6 DNA-binding domain"/>
    <property type="match status" value="1"/>
</dbReference>
<feature type="compositionally biased region" description="Polar residues" evidence="2">
    <location>
        <begin position="995"/>
        <end position="1037"/>
    </location>
</feature>
<dbReference type="InterPro" id="IPR001138">
    <property type="entry name" value="Zn2Cys6_DnaBD"/>
</dbReference>
<dbReference type="CDD" id="cd00067">
    <property type="entry name" value="GAL4"/>
    <property type="match status" value="1"/>
</dbReference>
<dbReference type="Proteomes" id="UP001286456">
    <property type="component" value="Unassembled WGS sequence"/>
</dbReference>
<feature type="compositionally biased region" description="Polar residues" evidence="2">
    <location>
        <begin position="876"/>
        <end position="913"/>
    </location>
</feature>
<dbReference type="Pfam" id="PF00172">
    <property type="entry name" value="Zn_clus"/>
    <property type="match status" value="1"/>
</dbReference>
<evidence type="ECO:0000256" key="2">
    <source>
        <dbReference type="SAM" id="MobiDB-lite"/>
    </source>
</evidence>
<feature type="compositionally biased region" description="Low complexity" evidence="2">
    <location>
        <begin position="832"/>
        <end position="875"/>
    </location>
</feature>
<feature type="compositionally biased region" description="Pro residues" evidence="2">
    <location>
        <begin position="686"/>
        <end position="709"/>
    </location>
</feature>
<gene>
    <name evidence="4" type="ORF">B0T19DRAFT_204987</name>
</gene>
<feature type="compositionally biased region" description="Pro residues" evidence="2">
    <location>
        <begin position="237"/>
        <end position="248"/>
    </location>
</feature>
<dbReference type="Gene3D" id="4.10.240.10">
    <property type="entry name" value="Zn(2)-C6 fungal-type DNA-binding domain"/>
    <property type="match status" value="1"/>
</dbReference>
<feature type="compositionally biased region" description="Polar residues" evidence="2">
    <location>
        <begin position="336"/>
        <end position="348"/>
    </location>
</feature>
<name>A0AAE0IE71_9PEZI</name>
<keyword evidence="1" id="KW-0539">Nucleus</keyword>
<dbReference type="PROSITE" id="PS50048">
    <property type="entry name" value="ZN2_CY6_FUNGAL_2"/>
    <property type="match status" value="1"/>
</dbReference>
<comment type="caution">
    <text evidence="4">The sequence shown here is derived from an EMBL/GenBank/DDBJ whole genome shotgun (WGS) entry which is preliminary data.</text>
</comment>
<feature type="compositionally biased region" description="Polar residues" evidence="2">
    <location>
        <begin position="719"/>
        <end position="728"/>
    </location>
</feature>
<dbReference type="PRINTS" id="PR00755">
    <property type="entry name" value="AFLATOXINBRP"/>
</dbReference>
<feature type="domain" description="Zn(2)-C6 fungal-type" evidence="3">
    <location>
        <begin position="540"/>
        <end position="570"/>
    </location>
</feature>
<feature type="compositionally biased region" description="Low complexity" evidence="2">
    <location>
        <begin position="1091"/>
        <end position="1118"/>
    </location>
</feature>
<feature type="compositionally biased region" description="Low complexity" evidence="2">
    <location>
        <begin position="483"/>
        <end position="499"/>
    </location>
</feature>
<feature type="compositionally biased region" description="Low complexity" evidence="2">
    <location>
        <begin position="757"/>
        <end position="774"/>
    </location>
</feature>
<proteinExistence type="predicted"/>
<feature type="compositionally biased region" description="Pro residues" evidence="2">
    <location>
        <begin position="615"/>
        <end position="625"/>
    </location>
</feature>
<evidence type="ECO:0000313" key="4">
    <source>
        <dbReference type="EMBL" id="KAK3323455.1"/>
    </source>
</evidence>
<feature type="compositionally biased region" description="Basic and acidic residues" evidence="2">
    <location>
        <begin position="257"/>
        <end position="278"/>
    </location>
</feature>